<dbReference type="Pfam" id="PF05825">
    <property type="entry name" value="PSP94"/>
    <property type="match status" value="1"/>
</dbReference>
<evidence type="ECO:0000313" key="5">
    <source>
        <dbReference type="EMBL" id="ROJ78960.1"/>
    </source>
</evidence>
<keyword evidence="3" id="KW-0964">Secreted</keyword>
<reference evidence="5 6" key="1">
    <citation type="submission" date="2018-10" db="EMBL/GenBank/DDBJ databases">
        <title>Genome assembly for a Yunnan-Guizhou Plateau 3E fish, Anabarilius grahami (Regan), and its evolutionary and genetic applications.</title>
        <authorList>
            <person name="Jiang W."/>
        </authorList>
    </citation>
    <scope>NUCLEOTIDE SEQUENCE [LARGE SCALE GENOMIC DNA]</scope>
    <source>
        <strain evidence="5">AG-KIZ</strain>
        <tissue evidence="5">Muscle</tissue>
    </source>
</reference>
<sequence length="135" mass="15118">MEIPMNFTLNGRMDLKHVSVWILESSVVEGCSDSDGNPHEFYSEWENGPETCVCVDFGVICCGRFWDDTVHMPESTPGIIGDYFGAFTENDVGETEEPRSTENVYIRFSGKVISYPDSIIGQVDYTRTRCGPDLA</sequence>
<evidence type="ECO:0000256" key="2">
    <source>
        <dbReference type="ARBA" id="ARBA00010352"/>
    </source>
</evidence>
<dbReference type="InterPro" id="IPR008735">
    <property type="entry name" value="PSP94"/>
</dbReference>
<comment type="caution">
    <text evidence="5">The sequence shown here is derived from an EMBL/GenBank/DDBJ whole genome shotgun (WGS) entry which is preliminary data.</text>
</comment>
<organism evidence="5 6">
    <name type="scientific">Anabarilius grahami</name>
    <name type="common">Kanglang fish</name>
    <name type="synonym">Barilius grahami</name>
    <dbReference type="NCBI Taxonomy" id="495550"/>
    <lineage>
        <taxon>Eukaryota</taxon>
        <taxon>Metazoa</taxon>
        <taxon>Chordata</taxon>
        <taxon>Craniata</taxon>
        <taxon>Vertebrata</taxon>
        <taxon>Euteleostomi</taxon>
        <taxon>Actinopterygii</taxon>
        <taxon>Neopterygii</taxon>
        <taxon>Teleostei</taxon>
        <taxon>Ostariophysi</taxon>
        <taxon>Cypriniformes</taxon>
        <taxon>Xenocyprididae</taxon>
        <taxon>Xenocypridinae</taxon>
        <taxon>Xenocypridinae incertae sedis</taxon>
        <taxon>Anabarilius</taxon>
    </lineage>
</organism>
<accession>A0A3N0XW59</accession>
<evidence type="ECO:0000313" key="6">
    <source>
        <dbReference type="Proteomes" id="UP000281406"/>
    </source>
</evidence>
<keyword evidence="4" id="KW-1015">Disulfide bond</keyword>
<evidence type="ECO:0000256" key="1">
    <source>
        <dbReference type="ARBA" id="ARBA00004613"/>
    </source>
</evidence>
<dbReference type="EMBL" id="RJVU01059333">
    <property type="protein sequence ID" value="ROJ78960.1"/>
    <property type="molecule type" value="Genomic_DNA"/>
</dbReference>
<proteinExistence type="inferred from homology"/>
<dbReference type="Proteomes" id="UP000281406">
    <property type="component" value="Unassembled WGS sequence"/>
</dbReference>
<dbReference type="AlphaFoldDB" id="A0A3N0XW59"/>
<dbReference type="OrthoDB" id="6076852at2759"/>
<keyword evidence="6" id="KW-1185">Reference proteome</keyword>
<dbReference type="Gene3D" id="2.10.70.10">
    <property type="entry name" value="Complement Module, domain 1"/>
    <property type="match status" value="1"/>
</dbReference>
<name>A0A3N0XW59_ANAGA</name>
<gene>
    <name evidence="5" type="ORF">DPX16_15485</name>
</gene>
<comment type="subcellular location">
    <subcellularLocation>
        <location evidence="1">Secreted</location>
    </subcellularLocation>
</comment>
<dbReference type="GO" id="GO:0005576">
    <property type="term" value="C:extracellular region"/>
    <property type="evidence" value="ECO:0007669"/>
    <property type="project" value="UniProtKB-SubCell"/>
</dbReference>
<protein>
    <submittedName>
        <fullName evidence="5">Uncharacterized protein</fullName>
    </submittedName>
</protein>
<evidence type="ECO:0000256" key="3">
    <source>
        <dbReference type="ARBA" id="ARBA00022525"/>
    </source>
</evidence>
<evidence type="ECO:0000256" key="4">
    <source>
        <dbReference type="ARBA" id="ARBA00023157"/>
    </source>
</evidence>
<comment type="similarity">
    <text evidence="2">Belongs to the beta-microseminoprotein family.</text>
</comment>